<organism evidence="5 6">
    <name type="scientific">Deinococcus rubellus</name>
    <dbReference type="NCBI Taxonomy" id="1889240"/>
    <lineage>
        <taxon>Bacteria</taxon>
        <taxon>Thermotogati</taxon>
        <taxon>Deinococcota</taxon>
        <taxon>Deinococci</taxon>
        <taxon>Deinococcales</taxon>
        <taxon>Deinococcaceae</taxon>
        <taxon>Deinococcus</taxon>
    </lineage>
</organism>
<feature type="domain" description="Bacillithiol biosynthesis BshC C-terminal coiled-coil" evidence="4">
    <location>
        <begin position="378"/>
        <end position="522"/>
    </location>
</feature>
<dbReference type="EC" id="6.-.-.-" evidence="2"/>
<dbReference type="EMBL" id="CP104213">
    <property type="protein sequence ID" value="UWX62933.1"/>
    <property type="molecule type" value="Genomic_DNA"/>
</dbReference>
<sequence length="532" mass="58052">MTPASPLPSLTDAYRAGHLTEFFAHTPADLQAVLEAGRELDRPALVAALRAYHADLGLPDRADKKSDAAARTLSAQLDLLAHPEARVVVAGQQAGLLGGPAYSVHKAADAVLLARQLSTESRPVLPVFWIASQDHDAGEVASTSLLDFSEREFRPHLELPQGVPVGRIGWRTEWTAQLLELISEFDAPEVHKAAVRAHLDFAFAGTTYADVFARLMFRLLGEHGLIVLDPLHPALARLMAPALARELERPLDGPQRIEEAAERLAGRGYTPQLRRPAGATNLFIEEEGGQRTLLRVVGDSDKSQHFDGHTRAELLALLERDPSRLTPAAGLRPIIQDILLPTAAFVVGPGELAYAAELRGVYALHGLTQPVLWPRLSVTWLEPNVARLLSRFGVTAAQFQRDPEGTLGRALATTQQAASLGQERLNTLHTQFTALASELAALDPTLRSSVARTEQRTLARLERHRVQGYVALARAENDRAGQLTRLKKHLLPAGHPQEREMNFLTYLLKHGQTPLNMLMAQTAGATVELVIP</sequence>
<dbReference type="NCBIfam" id="TIGR03998">
    <property type="entry name" value="thiol_BshC"/>
    <property type="match status" value="1"/>
</dbReference>
<gene>
    <name evidence="2 5" type="primary">bshC</name>
    <name evidence="5" type="ORF">N0D28_09150</name>
</gene>
<evidence type="ECO:0000256" key="2">
    <source>
        <dbReference type="HAMAP-Rule" id="MF_01867"/>
    </source>
</evidence>
<evidence type="ECO:0000259" key="4">
    <source>
        <dbReference type="Pfam" id="PF24850"/>
    </source>
</evidence>
<dbReference type="HAMAP" id="MF_01867">
    <property type="entry name" value="BshC"/>
    <property type="match status" value="1"/>
</dbReference>
<evidence type="ECO:0000256" key="1">
    <source>
        <dbReference type="ARBA" id="ARBA00022598"/>
    </source>
</evidence>
<dbReference type="InterPro" id="IPR055398">
    <property type="entry name" value="Rossmann-like_BshC"/>
</dbReference>
<evidence type="ECO:0000313" key="5">
    <source>
        <dbReference type="EMBL" id="UWX62933.1"/>
    </source>
</evidence>
<proteinExistence type="inferred from homology"/>
<comment type="similarity">
    <text evidence="2">Belongs to the BshC family.</text>
</comment>
<dbReference type="Pfam" id="PF10079">
    <property type="entry name" value="Rossmann-like_BshC"/>
    <property type="match status" value="1"/>
</dbReference>
<keyword evidence="6" id="KW-1185">Reference proteome</keyword>
<dbReference type="Pfam" id="PF24850">
    <property type="entry name" value="CC_BshC"/>
    <property type="match status" value="1"/>
</dbReference>
<evidence type="ECO:0000313" key="6">
    <source>
        <dbReference type="Proteomes" id="UP001060261"/>
    </source>
</evidence>
<dbReference type="RefSeq" id="WP_260559226.1">
    <property type="nucleotide sequence ID" value="NZ_BAABEC010000184.1"/>
</dbReference>
<dbReference type="InterPro" id="IPR011199">
    <property type="entry name" value="Bacillithiol_biosynth_BshC"/>
</dbReference>
<protein>
    <recommendedName>
        <fullName evidence="2">Putative cysteine ligase BshC</fullName>
        <ecNumber evidence="2">6.-.-.-</ecNumber>
    </recommendedName>
</protein>
<name>A0ABY5YGH5_9DEIO</name>
<dbReference type="Proteomes" id="UP001060261">
    <property type="component" value="Chromosome"/>
</dbReference>
<accession>A0ABY5YGH5</accession>
<reference evidence="5" key="1">
    <citation type="submission" date="2022-09" db="EMBL/GenBank/DDBJ databases">
        <title>genome sequence of Deinococcus rubellus.</title>
        <authorList>
            <person name="Srinivasan S."/>
        </authorList>
    </citation>
    <scope>NUCLEOTIDE SEQUENCE</scope>
    <source>
        <strain evidence="5">Ant6</strain>
    </source>
</reference>
<keyword evidence="1 2" id="KW-0436">Ligase</keyword>
<feature type="domain" description="Bacillithiol biosynthesis BshC N-terminal Rossmann-like" evidence="3">
    <location>
        <begin position="19"/>
        <end position="376"/>
    </location>
</feature>
<evidence type="ECO:0000259" key="3">
    <source>
        <dbReference type="Pfam" id="PF10079"/>
    </source>
</evidence>
<dbReference type="InterPro" id="IPR055399">
    <property type="entry name" value="CC_BshC"/>
</dbReference>